<dbReference type="InterPro" id="IPR032466">
    <property type="entry name" value="Metal_Hydrolase"/>
</dbReference>
<dbReference type="InterPro" id="IPR013108">
    <property type="entry name" value="Amidohydro_3"/>
</dbReference>
<evidence type="ECO:0000313" key="4">
    <source>
        <dbReference type="Proteomes" id="UP000183810"/>
    </source>
</evidence>
<dbReference type="SUPFAM" id="SSF51556">
    <property type="entry name" value="Metallo-dependent hydrolases"/>
    <property type="match status" value="1"/>
</dbReference>
<dbReference type="Gene3D" id="3.20.20.140">
    <property type="entry name" value="Metal-dependent hydrolases"/>
    <property type="match status" value="1"/>
</dbReference>
<dbReference type="GO" id="GO:0016814">
    <property type="term" value="F:hydrolase activity, acting on carbon-nitrogen (but not peptide) bonds, in cyclic amidines"/>
    <property type="evidence" value="ECO:0007669"/>
    <property type="project" value="TreeGrafter"/>
</dbReference>
<evidence type="ECO:0000256" key="1">
    <source>
        <dbReference type="SAM" id="MobiDB-lite"/>
    </source>
</evidence>
<dbReference type="PANTHER" id="PTHR32027">
    <property type="entry name" value="CYTOSINE DEAMINASE"/>
    <property type="match status" value="1"/>
</dbReference>
<name>A0A1J0W1C5_9NOCA</name>
<dbReference type="Proteomes" id="UP000183810">
    <property type="component" value="Chromosome"/>
</dbReference>
<organism evidence="3 4">
    <name type="scientific">Nocardia mangyaensis</name>
    <dbReference type="NCBI Taxonomy" id="2213200"/>
    <lineage>
        <taxon>Bacteria</taxon>
        <taxon>Bacillati</taxon>
        <taxon>Actinomycetota</taxon>
        <taxon>Actinomycetes</taxon>
        <taxon>Mycobacteriales</taxon>
        <taxon>Nocardiaceae</taxon>
        <taxon>Nocardia</taxon>
    </lineage>
</organism>
<gene>
    <name evidence="3" type="ORF">BOX37_08015</name>
</gene>
<proteinExistence type="predicted"/>
<dbReference type="Pfam" id="PF07969">
    <property type="entry name" value="Amidohydro_3"/>
    <property type="match status" value="1"/>
</dbReference>
<accession>A0A1J0W1C5</accession>
<evidence type="ECO:0000259" key="2">
    <source>
        <dbReference type="Pfam" id="PF07969"/>
    </source>
</evidence>
<feature type="domain" description="Amidohydrolase 3" evidence="2">
    <location>
        <begin position="161"/>
        <end position="386"/>
    </location>
</feature>
<keyword evidence="4" id="KW-1185">Reference proteome</keyword>
<reference evidence="3" key="1">
    <citation type="submission" date="2016-11" db="EMBL/GenBank/DDBJ databases">
        <authorList>
            <person name="Jaros S."/>
            <person name="Januszkiewicz K."/>
            <person name="Wedrychowicz H."/>
        </authorList>
    </citation>
    <scope>NUCLEOTIDE SEQUENCE [LARGE SCALE GENOMIC DNA]</scope>
    <source>
        <strain evidence="3">Y48</strain>
    </source>
</reference>
<dbReference type="EMBL" id="CP018082">
    <property type="protein sequence ID" value="APE38123.1"/>
    <property type="molecule type" value="Genomic_DNA"/>
</dbReference>
<protein>
    <submittedName>
        <fullName evidence="3">Cytosine deaminase</fullName>
    </submittedName>
</protein>
<dbReference type="KEGG" id="nsl:BOX37_08015"/>
<dbReference type="AlphaFoldDB" id="A0A1J0W1C5"/>
<feature type="region of interest" description="Disordered" evidence="1">
    <location>
        <begin position="399"/>
        <end position="420"/>
    </location>
</feature>
<dbReference type="InterPro" id="IPR011059">
    <property type="entry name" value="Metal-dep_hydrolase_composite"/>
</dbReference>
<dbReference type="InterPro" id="IPR052349">
    <property type="entry name" value="Metallo-hydrolase_Enzymes"/>
</dbReference>
<evidence type="ECO:0000313" key="3">
    <source>
        <dbReference type="EMBL" id="APE38123.1"/>
    </source>
</evidence>
<sequence>MRRADGLAVPALRNARLPDGRLVDVDLADGVISAVTPATAAPYDDRDLDLTGHLLLTAPAEPHAHLDKALTYDEIRSPPGDLDAAIRAWDDHTPHLTVDNIAERAHRAALRLLANGTTAVRSHVNLLRGDDPLRGVRALVAVREELAELIDIQLVALTPYVVGDDVLHQAIDLGVDFVGGHPHQTPDPSGNLARLLAVAHARGIGADLHTDERLDPTMLTLEELANTVRDWPRALPVTAGHCVSLGMLEPESLARVIASVRAANIGIVALPITNLYLQGRDRPAATPRGITAVRALLDAGVRLAAGADNVRDPYNPMGRSDAMETAMLLVTAAHLTPTEAYHAVSTGARDVMGLPAAGVEVGARADLLAIRAANLDEAMADAPADRIVLRRGKLVSVSRTERSTAPLVPGSRRAPARTGS</sequence>
<dbReference type="Gene3D" id="2.30.40.10">
    <property type="entry name" value="Urease, subunit C, domain 1"/>
    <property type="match status" value="1"/>
</dbReference>
<dbReference type="PANTHER" id="PTHR32027:SF9">
    <property type="entry name" value="BLL3847 PROTEIN"/>
    <property type="match status" value="1"/>
</dbReference>
<dbReference type="OrthoDB" id="3366604at2"/>
<dbReference type="CDD" id="cd01293">
    <property type="entry name" value="Bact_CD"/>
    <property type="match status" value="1"/>
</dbReference>